<evidence type="ECO:0000313" key="1">
    <source>
        <dbReference type="EMBL" id="RKE94126.1"/>
    </source>
</evidence>
<keyword evidence="2" id="KW-1185">Reference proteome</keyword>
<gene>
    <name evidence="1" type="ORF">C8N30_3235</name>
</gene>
<accession>A0A420DIQ8</accession>
<sequence>MAAAGRADTVKAWGYNARKGAFGPFFVGVEGVAQQASGLVRQV</sequence>
<proteinExistence type="predicted"/>
<dbReference type="Proteomes" id="UP000284407">
    <property type="component" value="Unassembled WGS sequence"/>
</dbReference>
<protein>
    <submittedName>
        <fullName evidence="1">Uncharacterized protein</fullName>
    </submittedName>
</protein>
<reference evidence="1 2" key="1">
    <citation type="submission" date="2018-09" db="EMBL/GenBank/DDBJ databases">
        <title>Genomic Encyclopedia of Archaeal and Bacterial Type Strains, Phase II (KMG-II): from individual species to whole genera.</title>
        <authorList>
            <person name="Goeker M."/>
        </authorList>
    </citation>
    <scope>NUCLEOTIDE SEQUENCE [LARGE SCALE GENOMIC DNA]</scope>
    <source>
        <strain evidence="1 2">DSM 11458</strain>
    </source>
</reference>
<dbReference type="STRING" id="1443111.Z949_1265"/>
<evidence type="ECO:0000313" key="2">
    <source>
        <dbReference type="Proteomes" id="UP000284407"/>
    </source>
</evidence>
<organism evidence="1 2">
    <name type="scientific">Sulfitobacter guttiformis</name>
    <dbReference type="NCBI Taxonomy" id="74349"/>
    <lineage>
        <taxon>Bacteria</taxon>
        <taxon>Pseudomonadati</taxon>
        <taxon>Pseudomonadota</taxon>
        <taxon>Alphaproteobacteria</taxon>
        <taxon>Rhodobacterales</taxon>
        <taxon>Roseobacteraceae</taxon>
        <taxon>Sulfitobacter</taxon>
    </lineage>
</organism>
<dbReference type="EMBL" id="RAQK01000002">
    <property type="protein sequence ID" value="RKE94126.1"/>
    <property type="molecule type" value="Genomic_DNA"/>
</dbReference>
<comment type="caution">
    <text evidence="1">The sequence shown here is derived from an EMBL/GenBank/DDBJ whole genome shotgun (WGS) entry which is preliminary data.</text>
</comment>
<name>A0A420DIQ8_9RHOB</name>
<dbReference type="AlphaFoldDB" id="A0A420DIQ8"/>